<evidence type="ECO:0000313" key="12">
    <source>
        <dbReference type="WBParaSite" id="TCLT_0000311001-mRNA-1"/>
    </source>
</evidence>
<dbReference type="FunFam" id="2.20.25.420:FF:000002">
    <property type="entry name" value="Zinc finger protein ZPR1"/>
    <property type="match status" value="1"/>
</dbReference>
<organism evidence="12">
    <name type="scientific">Thelazia callipaeda</name>
    <name type="common">Oriental eyeworm</name>
    <name type="synonym">Parasitic nematode</name>
    <dbReference type="NCBI Taxonomy" id="103827"/>
    <lineage>
        <taxon>Eukaryota</taxon>
        <taxon>Metazoa</taxon>
        <taxon>Ecdysozoa</taxon>
        <taxon>Nematoda</taxon>
        <taxon>Chromadorea</taxon>
        <taxon>Rhabditida</taxon>
        <taxon>Spirurina</taxon>
        <taxon>Spiruromorpha</taxon>
        <taxon>Thelazioidea</taxon>
        <taxon>Thelaziidae</taxon>
        <taxon>Thelazia</taxon>
    </lineage>
</organism>
<dbReference type="InterPro" id="IPR042452">
    <property type="entry name" value="ZPR1_Znf1/2"/>
</dbReference>
<comment type="similarity">
    <text evidence="2">Belongs to the ZPR1 family.</text>
</comment>
<dbReference type="WBParaSite" id="TCLT_0000311001-mRNA-1">
    <property type="protein sequence ID" value="TCLT_0000311001-mRNA-1"/>
    <property type="gene ID" value="TCLT_0000311001"/>
</dbReference>
<evidence type="ECO:0000256" key="8">
    <source>
        <dbReference type="SAM" id="MobiDB-lite"/>
    </source>
</evidence>
<keyword evidence="3" id="KW-0479">Metal-binding</keyword>
<dbReference type="PANTHER" id="PTHR10876">
    <property type="entry name" value="ZINC FINGER PROTEIN ZPR1"/>
    <property type="match status" value="1"/>
</dbReference>
<dbReference type="Gene3D" id="2.20.25.420">
    <property type="entry name" value="ZPR1, zinc finger domain"/>
    <property type="match status" value="2"/>
</dbReference>
<feature type="domain" description="Zinc finger ZPR1-type" evidence="9">
    <location>
        <begin position="245"/>
        <end position="405"/>
    </location>
</feature>
<evidence type="ECO:0000313" key="11">
    <source>
        <dbReference type="Proteomes" id="UP000276776"/>
    </source>
</evidence>
<dbReference type="InterPro" id="IPR042451">
    <property type="entry name" value="ZPR1_A/B_dom"/>
</dbReference>
<dbReference type="FunFam" id="2.60.120.1040:FF:000001">
    <property type="entry name" value="Zinc finger protein ZPR1"/>
    <property type="match status" value="1"/>
</dbReference>
<dbReference type="Gene3D" id="2.60.120.1040">
    <property type="entry name" value="ZPR1, A/B domain"/>
    <property type="match status" value="2"/>
</dbReference>
<evidence type="ECO:0000256" key="3">
    <source>
        <dbReference type="ARBA" id="ARBA00022723"/>
    </source>
</evidence>
<reference evidence="10 11" key="2">
    <citation type="submission" date="2018-11" db="EMBL/GenBank/DDBJ databases">
        <authorList>
            <consortium name="Pathogen Informatics"/>
        </authorList>
    </citation>
    <scope>NUCLEOTIDE SEQUENCE [LARGE SCALE GENOMIC DNA]</scope>
</reference>
<dbReference type="PANTHER" id="PTHR10876:SF0">
    <property type="entry name" value="ZINC FINGER PROTEIN ZPR1"/>
    <property type="match status" value="1"/>
</dbReference>
<evidence type="ECO:0000259" key="9">
    <source>
        <dbReference type="SMART" id="SM00709"/>
    </source>
</evidence>
<dbReference type="Pfam" id="PF03367">
    <property type="entry name" value="Zn_ribbon_ZPR1"/>
    <property type="match status" value="2"/>
</dbReference>
<keyword evidence="5" id="KW-0863">Zinc-finger</keyword>
<dbReference type="OMA" id="FREVVIM"/>
<sequence>MADHNVAENSDDQVFCELSADEKDAAPIEIESLCVKCEENGITRILCTRIPFYRQVIVMSFYCNHCGYTNNELQSGEAAQEHGIDITLHVNNLSDLNRMVVKSEYAEVEIKELELNIPPKSQSGEVTTVEGIVRRVITGLSQDQDRRRQFDPENAEKISEFLKRMERLEKLEEKFTLRIRDVSGNSFIQNSNLHRLDNQCIVTRFRRSIADEKLLGLVDDNENEEVSFPFHSYDDVKNEVLRFDTNCPNCGFRTQTCMKPTDIPYFTTVILMSTVCDACGWKSNEVKDGGAIQEYGCKLTVFIEKEVDLTRDVLKSSACCMVIPELDLEVGCGALSGRFTTVEGLIVAIKDQLKEQASFFLGDSNSEAEIEQMSKFLENFDQILRLEKKVHLVLDDPTGNSYIQSFNAPINDSGLKKEFYKRSKEQNDELGFNDMKTENYEQLESLKEEEN</sequence>
<dbReference type="SMART" id="SM00709">
    <property type="entry name" value="Zpr1"/>
    <property type="match status" value="2"/>
</dbReference>
<feature type="compositionally biased region" description="Basic and acidic residues" evidence="8">
    <location>
        <begin position="435"/>
        <end position="451"/>
    </location>
</feature>
<evidence type="ECO:0000256" key="5">
    <source>
        <dbReference type="ARBA" id="ARBA00022771"/>
    </source>
</evidence>
<dbReference type="FunFam" id="2.20.25.420:FF:000001">
    <property type="entry name" value="Zinc finger protein ZPR1"/>
    <property type="match status" value="1"/>
</dbReference>
<dbReference type="OrthoDB" id="308464at2759"/>
<evidence type="ECO:0000313" key="10">
    <source>
        <dbReference type="EMBL" id="VDM99415.1"/>
    </source>
</evidence>
<proteinExistence type="inferred from homology"/>
<evidence type="ECO:0000256" key="2">
    <source>
        <dbReference type="ARBA" id="ARBA00008354"/>
    </source>
</evidence>
<keyword evidence="7" id="KW-0539">Nucleus</keyword>
<keyword evidence="11" id="KW-1185">Reference proteome</keyword>
<gene>
    <name evidence="10" type="ORF">TCLT_LOCUS3110</name>
</gene>
<dbReference type="NCBIfam" id="TIGR00310">
    <property type="entry name" value="ZPR1_znf"/>
    <property type="match status" value="2"/>
</dbReference>
<keyword evidence="6" id="KW-0862">Zinc</keyword>
<keyword evidence="4" id="KW-0677">Repeat</keyword>
<dbReference type="GO" id="GO:0005634">
    <property type="term" value="C:nucleus"/>
    <property type="evidence" value="ECO:0007669"/>
    <property type="project" value="UniProtKB-SubCell"/>
</dbReference>
<dbReference type="InterPro" id="IPR004457">
    <property type="entry name" value="Znf_ZPR1"/>
</dbReference>
<name>A0A0N5CSA9_THECL</name>
<evidence type="ECO:0000256" key="4">
    <source>
        <dbReference type="ARBA" id="ARBA00022737"/>
    </source>
</evidence>
<dbReference type="Proteomes" id="UP000276776">
    <property type="component" value="Unassembled WGS sequence"/>
</dbReference>
<dbReference type="AlphaFoldDB" id="A0A0N5CSA9"/>
<feature type="region of interest" description="Disordered" evidence="8">
    <location>
        <begin position="428"/>
        <end position="451"/>
    </location>
</feature>
<evidence type="ECO:0000256" key="1">
    <source>
        <dbReference type="ARBA" id="ARBA00004123"/>
    </source>
</evidence>
<dbReference type="GO" id="GO:0008270">
    <property type="term" value="F:zinc ion binding"/>
    <property type="evidence" value="ECO:0007669"/>
    <property type="project" value="UniProtKB-KW"/>
</dbReference>
<dbReference type="EMBL" id="UYYF01000995">
    <property type="protein sequence ID" value="VDM99415.1"/>
    <property type="molecule type" value="Genomic_DNA"/>
</dbReference>
<dbReference type="Pfam" id="PF22794">
    <property type="entry name" value="jr-ZPR1"/>
    <property type="match status" value="2"/>
</dbReference>
<evidence type="ECO:0000256" key="6">
    <source>
        <dbReference type="ARBA" id="ARBA00022833"/>
    </source>
</evidence>
<evidence type="ECO:0000256" key="7">
    <source>
        <dbReference type="ARBA" id="ARBA00023242"/>
    </source>
</evidence>
<reference evidence="12" key="1">
    <citation type="submission" date="2017-02" db="UniProtKB">
        <authorList>
            <consortium name="WormBaseParasite"/>
        </authorList>
    </citation>
    <scope>IDENTIFICATION</scope>
</reference>
<protein>
    <submittedName>
        <fullName evidence="12">Zinc finger protein ZPR1</fullName>
    </submittedName>
</protein>
<dbReference type="InterPro" id="IPR040141">
    <property type="entry name" value="ZPR1"/>
</dbReference>
<feature type="domain" description="Zinc finger ZPR1-type" evidence="9">
    <location>
        <begin position="32"/>
        <end position="190"/>
    </location>
</feature>
<dbReference type="InterPro" id="IPR056180">
    <property type="entry name" value="ZPR1_jr_dom"/>
</dbReference>
<comment type="subcellular location">
    <subcellularLocation>
        <location evidence="1">Nucleus</location>
    </subcellularLocation>
</comment>
<dbReference type="STRING" id="103827.A0A0N5CSA9"/>
<accession>A0A0N5CSA9</accession>